<gene>
    <name evidence="2" type="ORF">RUM43_000646</name>
</gene>
<evidence type="ECO:0000256" key="1">
    <source>
        <dbReference type="SAM" id="MobiDB-lite"/>
    </source>
</evidence>
<feature type="compositionally biased region" description="Basic and acidic residues" evidence="1">
    <location>
        <begin position="1"/>
        <end position="27"/>
    </location>
</feature>
<proteinExistence type="predicted"/>
<accession>A0AAN8XNX8</accession>
<organism evidence="2 3">
    <name type="scientific">Polyplax serrata</name>
    <name type="common">Common mouse louse</name>
    <dbReference type="NCBI Taxonomy" id="468196"/>
    <lineage>
        <taxon>Eukaryota</taxon>
        <taxon>Metazoa</taxon>
        <taxon>Ecdysozoa</taxon>
        <taxon>Arthropoda</taxon>
        <taxon>Hexapoda</taxon>
        <taxon>Insecta</taxon>
        <taxon>Pterygota</taxon>
        <taxon>Neoptera</taxon>
        <taxon>Paraneoptera</taxon>
        <taxon>Psocodea</taxon>
        <taxon>Troctomorpha</taxon>
        <taxon>Phthiraptera</taxon>
        <taxon>Anoplura</taxon>
        <taxon>Polyplacidae</taxon>
        <taxon>Polyplax</taxon>
    </lineage>
</organism>
<comment type="caution">
    <text evidence="2">The sequence shown here is derived from an EMBL/GenBank/DDBJ whole genome shotgun (WGS) entry which is preliminary data.</text>
</comment>
<dbReference type="AlphaFoldDB" id="A0AAN8XNX8"/>
<dbReference type="Proteomes" id="UP001372834">
    <property type="component" value="Unassembled WGS sequence"/>
</dbReference>
<evidence type="ECO:0000313" key="3">
    <source>
        <dbReference type="Proteomes" id="UP001372834"/>
    </source>
</evidence>
<name>A0AAN8XNX8_POLSC</name>
<feature type="region of interest" description="Disordered" evidence="1">
    <location>
        <begin position="1"/>
        <end position="45"/>
    </location>
</feature>
<evidence type="ECO:0000313" key="2">
    <source>
        <dbReference type="EMBL" id="KAK6644379.1"/>
    </source>
</evidence>
<dbReference type="EMBL" id="JAWJWE010000001">
    <property type="protein sequence ID" value="KAK6644379.1"/>
    <property type="molecule type" value="Genomic_DNA"/>
</dbReference>
<protein>
    <submittedName>
        <fullName evidence="2">Uncharacterized protein</fullName>
    </submittedName>
</protein>
<reference evidence="2 3" key="1">
    <citation type="submission" date="2023-10" db="EMBL/GenBank/DDBJ databases">
        <title>Genomes of two closely related lineages of the louse Polyplax serrata with different host specificities.</title>
        <authorList>
            <person name="Martinu J."/>
            <person name="Tarabai H."/>
            <person name="Stefka J."/>
            <person name="Hypsa V."/>
        </authorList>
    </citation>
    <scope>NUCLEOTIDE SEQUENCE [LARGE SCALE GENOMIC DNA]</scope>
    <source>
        <strain evidence="2">HR10_N</strain>
    </source>
</reference>
<sequence>MKKSGKESWKEVKGCSDSDMKVLEKLQEPGTSSGRVRQERSPLKTTTLLNHFVGRDKQGAHTSYSTHQHSTDTDSTKECPTVVSVSGRYELYRNFIKRADDCVALGGVTPLNSTSAAAAAVATADISKTAEALSLSPELTTCTDCYILTVSLSPSLDGRDRHPKRTSAGGGGQVTMLNFLIFSEKVSE</sequence>